<organism evidence="1 2">
    <name type="scientific">Flavobacterium ponti</name>
    <dbReference type="NCBI Taxonomy" id="665133"/>
    <lineage>
        <taxon>Bacteria</taxon>
        <taxon>Pseudomonadati</taxon>
        <taxon>Bacteroidota</taxon>
        <taxon>Flavobacteriia</taxon>
        <taxon>Flavobacteriales</taxon>
        <taxon>Flavobacteriaceae</taxon>
        <taxon>Flavobacterium</taxon>
    </lineage>
</organism>
<evidence type="ECO:0000313" key="1">
    <source>
        <dbReference type="EMBL" id="MFC4740550.1"/>
    </source>
</evidence>
<accession>A0ABV9P803</accession>
<evidence type="ECO:0000313" key="2">
    <source>
        <dbReference type="Proteomes" id="UP001595885"/>
    </source>
</evidence>
<gene>
    <name evidence="1" type="ORF">ACFO3U_11150</name>
</gene>
<comment type="caution">
    <text evidence="1">The sequence shown here is derived from an EMBL/GenBank/DDBJ whole genome shotgun (WGS) entry which is preliminary data.</text>
</comment>
<protein>
    <submittedName>
        <fullName evidence="1">Uncharacterized protein</fullName>
    </submittedName>
</protein>
<proteinExistence type="predicted"/>
<keyword evidence="2" id="KW-1185">Reference proteome</keyword>
<name>A0ABV9P803_9FLAO</name>
<sequence>MSFGQSEGISLDFDNMSFAKFDNSYTNFHGERIEIRNSKDSTYKITIIQSEKYKKAELFDFKNNIQVNFDLNFTFKKVEDLDRLKVKDSYYISNTESANKDVFTEVTYKKDSIKNEIIVRSVLYAYTNKKKNKKKILKDFYYIFNTIPNQKNYYNYYKSNFINEFKIPLTENDVLVRFMNVSGNKINTELNYTETKEVEFNFKFYF</sequence>
<dbReference type="Proteomes" id="UP001595885">
    <property type="component" value="Unassembled WGS sequence"/>
</dbReference>
<dbReference type="RefSeq" id="WP_379742155.1">
    <property type="nucleotide sequence ID" value="NZ_JBHSGW010000026.1"/>
</dbReference>
<reference evidence="2" key="1">
    <citation type="journal article" date="2019" name="Int. J. Syst. Evol. Microbiol.">
        <title>The Global Catalogue of Microorganisms (GCM) 10K type strain sequencing project: providing services to taxonomists for standard genome sequencing and annotation.</title>
        <authorList>
            <consortium name="The Broad Institute Genomics Platform"/>
            <consortium name="The Broad Institute Genome Sequencing Center for Infectious Disease"/>
            <person name="Wu L."/>
            <person name="Ma J."/>
        </authorList>
    </citation>
    <scope>NUCLEOTIDE SEQUENCE [LARGE SCALE GENOMIC DNA]</scope>
    <source>
        <strain evidence="2">CCUG 50349</strain>
    </source>
</reference>
<dbReference type="EMBL" id="JBHSGW010000026">
    <property type="protein sequence ID" value="MFC4740550.1"/>
    <property type="molecule type" value="Genomic_DNA"/>
</dbReference>